<name>A0ABR1IZ77_9AGAR</name>
<comment type="caution">
    <text evidence="4">The sequence shown here is derived from an EMBL/GenBank/DDBJ whole genome shotgun (WGS) entry which is preliminary data.</text>
</comment>
<evidence type="ECO:0000256" key="2">
    <source>
        <dbReference type="SAM" id="Phobius"/>
    </source>
</evidence>
<sequence>MEGGLTYEEIREGGFLILYHSGHVLVIVPQTLVYSMYASLMPIATYIMLKRGLRTKTQKFLFGMSLFMFVLATVYWTLSFASLIRLIQIWFFEPWATEKQSELFLPMWNAIILLNYVLTDGVVVWRAWVLCQDYSRKFLYLAIFFLICSAFSVTATIIIRLLLYTTEENSPVHHDLARAIDITQVANLVLSILTNVTSTSIISVKAWRFRRVLKQMLRVAKRRRTSGSRIMMLLVESGIIYCLSCITVLVATLIPLERGTLGDIYTPVNVQLAGMYPVVVLLFVNGEYSLEQTEFASTIHNMADGESQARDIDRHRLRGASEASRLETIQFRTVATTNSTESRGDDMEIASSLGRANSNESKLMNAPDMAG</sequence>
<proteinExistence type="predicted"/>
<feature type="transmembrane region" description="Helical" evidence="2">
    <location>
        <begin position="264"/>
        <end position="284"/>
    </location>
</feature>
<keyword evidence="2" id="KW-0472">Membrane</keyword>
<keyword evidence="5" id="KW-1185">Reference proteome</keyword>
<feature type="transmembrane region" description="Helical" evidence="2">
    <location>
        <begin position="185"/>
        <end position="209"/>
    </location>
</feature>
<feature type="transmembrane region" description="Helical" evidence="2">
    <location>
        <begin position="61"/>
        <end position="87"/>
    </location>
</feature>
<dbReference type="EMBL" id="JBANRG010000160">
    <property type="protein sequence ID" value="KAK7433472.1"/>
    <property type="molecule type" value="Genomic_DNA"/>
</dbReference>
<accession>A0ABR1IZ77</accession>
<keyword evidence="2" id="KW-0812">Transmembrane</keyword>
<protein>
    <submittedName>
        <fullName evidence="4">Uncharacterized protein</fullName>
    </submittedName>
</protein>
<evidence type="ECO:0000256" key="1">
    <source>
        <dbReference type="SAM" id="MobiDB-lite"/>
    </source>
</evidence>
<organism evidence="4 5">
    <name type="scientific">Marasmiellus scandens</name>
    <dbReference type="NCBI Taxonomy" id="2682957"/>
    <lineage>
        <taxon>Eukaryota</taxon>
        <taxon>Fungi</taxon>
        <taxon>Dikarya</taxon>
        <taxon>Basidiomycota</taxon>
        <taxon>Agaricomycotina</taxon>
        <taxon>Agaricomycetes</taxon>
        <taxon>Agaricomycetidae</taxon>
        <taxon>Agaricales</taxon>
        <taxon>Marasmiineae</taxon>
        <taxon>Omphalotaceae</taxon>
        <taxon>Marasmiellus</taxon>
    </lineage>
</organism>
<feature type="transmembrane region" description="Helical" evidence="2">
    <location>
        <begin position="138"/>
        <end position="165"/>
    </location>
</feature>
<reference evidence="4 5" key="1">
    <citation type="submission" date="2024-01" db="EMBL/GenBank/DDBJ databases">
        <title>A draft genome for the cacao thread blight pathogen Marasmiellus scandens.</title>
        <authorList>
            <person name="Baruah I.K."/>
            <person name="Leung J."/>
            <person name="Bukari Y."/>
            <person name="Amoako-Attah I."/>
            <person name="Meinhardt L.W."/>
            <person name="Bailey B.A."/>
            <person name="Cohen S.P."/>
        </authorList>
    </citation>
    <scope>NUCLEOTIDE SEQUENCE [LARGE SCALE GENOMIC DNA]</scope>
    <source>
        <strain evidence="4 5">GH-19</strain>
    </source>
</reference>
<feature type="region of interest" description="Disordered" evidence="1">
    <location>
        <begin position="352"/>
        <end position="371"/>
    </location>
</feature>
<evidence type="ECO:0000313" key="3">
    <source>
        <dbReference type="EMBL" id="KAK7433472.1"/>
    </source>
</evidence>
<feature type="transmembrane region" description="Helical" evidence="2">
    <location>
        <begin position="31"/>
        <end position="49"/>
    </location>
</feature>
<evidence type="ECO:0000313" key="5">
    <source>
        <dbReference type="Proteomes" id="UP001498398"/>
    </source>
</evidence>
<dbReference type="EMBL" id="JBANRG010000052">
    <property type="protein sequence ID" value="KAK7444082.1"/>
    <property type="molecule type" value="Genomic_DNA"/>
</dbReference>
<dbReference type="Proteomes" id="UP001498398">
    <property type="component" value="Unassembled WGS sequence"/>
</dbReference>
<gene>
    <name evidence="4" type="ORF">VKT23_015480</name>
    <name evidence="3" type="ORF">VKT23_020772</name>
</gene>
<feature type="transmembrane region" description="Helical" evidence="2">
    <location>
        <begin position="230"/>
        <end position="252"/>
    </location>
</feature>
<evidence type="ECO:0000313" key="4">
    <source>
        <dbReference type="EMBL" id="KAK7444082.1"/>
    </source>
</evidence>
<keyword evidence="2" id="KW-1133">Transmembrane helix</keyword>
<feature type="transmembrane region" description="Helical" evidence="2">
    <location>
        <begin position="107"/>
        <end position="131"/>
    </location>
</feature>